<evidence type="ECO:0000313" key="3">
    <source>
        <dbReference type="EMBL" id="NYH84924.1"/>
    </source>
</evidence>
<feature type="transmembrane region" description="Helical" evidence="2">
    <location>
        <begin position="45"/>
        <end position="63"/>
    </location>
</feature>
<dbReference type="STRING" id="504797.SAMN05421678_102104"/>
<dbReference type="EMBL" id="FOOI01000002">
    <property type="protein sequence ID" value="SFF77677.1"/>
    <property type="molecule type" value="Genomic_DNA"/>
</dbReference>
<keyword evidence="2" id="KW-0472">Membrane</keyword>
<feature type="compositionally biased region" description="Basic and acidic residues" evidence="1">
    <location>
        <begin position="1"/>
        <end position="29"/>
    </location>
</feature>
<gene>
    <name evidence="3" type="ORF">FHR37_003775</name>
    <name evidence="4" type="ORF">SAMN05421678_102104</name>
</gene>
<evidence type="ECO:0000313" key="4">
    <source>
        <dbReference type="EMBL" id="SFF77677.1"/>
    </source>
</evidence>
<keyword evidence="6" id="KW-1185">Reference proteome</keyword>
<evidence type="ECO:0000256" key="1">
    <source>
        <dbReference type="SAM" id="MobiDB-lite"/>
    </source>
</evidence>
<keyword evidence="2" id="KW-1133">Transmembrane helix</keyword>
<evidence type="ECO:0000313" key="5">
    <source>
        <dbReference type="Proteomes" id="UP000199052"/>
    </source>
</evidence>
<keyword evidence="2" id="KW-0812">Transmembrane</keyword>
<dbReference type="AlphaFoldDB" id="A0A1I2LJR9"/>
<proteinExistence type="predicted"/>
<protein>
    <submittedName>
        <fullName evidence="4">Uncharacterized protein</fullName>
    </submittedName>
</protein>
<dbReference type="EMBL" id="JACBZA010000001">
    <property type="protein sequence ID" value="NYH84924.1"/>
    <property type="molecule type" value="Genomic_DNA"/>
</dbReference>
<accession>A0A1I2LJR9</accession>
<organism evidence="4 5">
    <name type="scientific">Actinopolymorpha cephalotaxi</name>
    <dbReference type="NCBI Taxonomy" id="504797"/>
    <lineage>
        <taxon>Bacteria</taxon>
        <taxon>Bacillati</taxon>
        <taxon>Actinomycetota</taxon>
        <taxon>Actinomycetes</taxon>
        <taxon>Propionibacteriales</taxon>
        <taxon>Actinopolymorphaceae</taxon>
        <taxon>Actinopolymorpha</taxon>
    </lineage>
</organism>
<evidence type="ECO:0000256" key="2">
    <source>
        <dbReference type="SAM" id="Phobius"/>
    </source>
</evidence>
<reference evidence="4 5" key="1">
    <citation type="submission" date="2016-10" db="EMBL/GenBank/DDBJ databases">
        <authorList>
            <person name="de Groot N.N."/>
        </authorList>
    </citation>
    <scope>NUCLEOTIDE SEQUENCE [LARGE SCALE GENOMIC DNA]</scope>
    <source>
        <strain evidence="4 5">CPCC 202808</strain>
    </source>
</reference>
<dbReference type="Proteomes" id="UP000533017">
    <property type="component" value="Unassembled WGS sequence"/>
</dbReference>
<dbReference type="Proteomes" id="UP000199052">
    <property type="component" value="Unassembled WGS sequence"/>
</dbReference>
<name>A0A1I2LJR9_9ACTN</name>
<sequence length="71" mass="7861">MSADRMPDHLMDRTQGHLADRTQDLRPVDVSDDPPTSASLAWPEAVAITVLLLAVALLASGWIDPMLPWRR</sequence>
<reference evidence="3 6" key="2">
    <citation type="submission" date="2020-07" db="EMBL/GenBank/DDBJ databases">
        <title>Sequencing the genomes of 1000 actinobacteria strains.</title>
        <authorList>
            <person name="Klenk H.-P."/>
        </authorList>
    </citation>
    <scope>NUCLEOTIDE SEQUENCE [LARGE SCALE GENOMIC DNA]</scope>
    <source>
        <strain evidence="3 6">DSM 45117</strain>
    </source>
</reference>
<evidence type="ECO:0000313" key="6">
    <source>
        <dbReference type="Proteomes" id="UP000533017"/>
    </source>
</evidence>
<feature type="region of interest" description="Disordered" evidence="1">
    <location>
        <begin position="1"/>
        <end position="38"/>
    </location>
</feature>
<dbReference type="RefSeq" id="WP_092881059.1">
    <property type="nucleotide sequence ID" value="NZ_FOOI01000002.1"/>
</dbReference>